<organism evidence="3 4">
    <name type="scientific">Pristionchus fissidentatus</name>
    <dbReference type="NCBI Taxonomy" id="1538716"/>
    <lineage>
        <taxon>Eukaryota</taxon>
        <taxon>Metazoa</taxon>
        <taxon>Ecdysozoa</taxon>
        <taxon>Nematoda</taxon>
        <taxon>Chromadorea</taxon>
        <taxon>Rhabditida</taxon>
        <taxon>Rhabditina</taxon>
        <taxon>Diplogasteromorpha</taxon>
        <taxon>Diplogasteroidea</taxon>
        <taxon>Neodiplogasteridae</taxon>
        <taxon>Pristionchus</taxon>
    </lineage>
</organism>
<dbReference type="PROSITE" id="PS50234">
    <property type="entry name" value="VWFA"/>
    <property type="match status" value="1"/>
</dbReference>
<accession>A0AAV5VTE8</accession>
<feature type="non-terminal residue" evidence="3">
    <location>
        <position position="389"/>
    </location>
</feature>
<comment type="caution">
    <text evidence="3">The sequence shown here is derived from an EMBL/GenBank/DDBJ whole genome shotgun (WGS) entry which is preliminary data.</text>
</comment>
<dbReference type="Gene3D" id="3.40.50.410">
    <property type="entry name" value="von Willebrand factor, type A domain"/>
    <property type="match status" value="1"/>
</dbReference>
<dbReference type="SMART" id="SM00327">
    <property type="entry name" value="VWA"/>
    <property type="match status" value="1"/>
</dbReference>
<feature type="non-terminal residue" evidence="3">
    <location>
        <position position="1"/>
    </location>
</feature>
<name>A0AAV5VTE8_9BILA</name>
<sequence>CVDGFSLYNGWCVYLTNSIMVFEQAVGYCSRFGQFAPSMHSQADVDFCANIINDLKPIRDHFWLDANCLATGQLYQWGDGTPTDFLGAQNELASCDTGRALHIHREGLTVWGKTPDTTAPVLCAYKPDAASADDPTEAAPVETVPPTLPEATVAPTDATVDYCTCEPSSIYLDVAFVVDASADMTDAVVKDASATIQSLLFGLTHGTQFYQTNVAVVAYAETVKTVSNFGDIRTVNDILNFDLPYLGGNATKMRDAVKTATSLISENSRNYTRGAVFLLSKSFDQLDAVNIFAAAQEFKDNGGIFISVDYTNGGYVKGREALASPGYYINDAATPNSLVPDMLYALCDGTCDKKNGSFFYNIPTISREQYPGCYHVADSSAVYAAAEPN</sequence>
<dbReference type="Pfam" id="PF00092">
    <property type="entry name" value="VWA"/>
    <property type="match status" value="1"/>
</dbReference>
<evidence type="ECO:0000313" key="3">
    <source>
        <dbReference type="EMBL" id="GMT21583.1"/>
    </source>
</evidence>
<gene>
    <name evidence="3" type="ORF">PFISCL1PPCAC_12880</name>
</gene>
<dbReference type="InterPro" id="IPR036465">
    <property type="entry name" value="vWFA_dom_sf"/>
</dbReference>
<feature type="domain" description="C-type lectin" evidence="1">
    <location>
        <begin position="8"/>
        <end position="85"/>
    </location>
</feature>
<reference evidence="3" key="1">
    <citation type="submission" date="2023-10" db="EMBL/GenBank/DDBJ databases">
        <title>Genome assembly of Pristionchus species.</title>
        <authorList>
            <person name="Yoshida K."/>
            <person name="Sommer R.J."/>
        </authorList>
    </citation>
    <scope>NUCLEOTIDE SEQUENCE</scope>
    <source>
        <strain evidence="3">RS5133</strain>
    </source>
</reference>
<dbReference type="SMART" id="SM00034">
    <property type="entry name" value="CLECT"/>
    <property type="match status" value="1"/>
</dbReference>
<dbReference type="SUPFAM" id="SSF53300">
    <property type="entry name" value="vWA-like"/>
    <property type="match status" value="1"/>
</dbReference>
<dbReference type="AlphaFoldDB" id="A0AAV5VTE8"/>
<dbReference type="Gene3D" id="3.10.100.10">
    <property type="entry name" value="Mannose-Binding Protein A, subunit A"/>
    <property type="match status" value="1"/>
</dbReference>
<protein>
    <recommendedName>
        <fullName evidence="5">C-type lectin</fullName>
    </recommendedName>
</protein>
<evidence type="ECO:0000313" key="4">
    <source>
        <dbReference type="Proteomes" id="UP001432322"/>
    </source>
</evidence>
<dbReference type="InterPro" id="IPR002035">
    <property type="entry name" value="VWF_A"/>
</dbReference>
<dbReference type="InterPro" id="IPR016186">
    <property type="entry name" value="C-type_lectin-like/link_sf"/>
</dbReference>
<proteinExistence type="predicted"/>
<dbReference type="Proteomes" id="UP001432322">
    <property type="component" value="Unassembled WGS sequence"/>
</dbReference>
<dbReference type="PROSITE" id="PS50041">
    <property type="entry name" value="C_TYPE_LECTIN_2"/>
    <property type="match status" value="1"/>
</dbReference>
<keyword evidence="4" id="KW-1185">Reference proteome</keyword>
<dbReference type="PANTHER" id="PTHR31024">
    <property type="entry name" value="C-TYPE LECTIN"/>
    <property type="match status" value="1"/>
</dbReference>
<evidence type="ECO:0008006" key="5">
    <source>
        <dbReference type="Google" id="ProtNLM"/>
    </source>
</evidence>
<dbReference type="CDD" id="cd00037">
    <property type="entry name" value="CLECT"/>
    <property type="match status" value="1"/>
</dbReference>
<evidence type="ECO:0000259" key="1">
    <source>
        <dbReference type="PROSITE" id="PS50041"/>
    </source>
</evidence>
<dbReference type="InterPro" id="IPR016187">
    <property type="entry name" value="CTDL_fold"/>
</dbReference>
<dbReference type="InterPro" id="IPR001304">
    <property type="entry name" value="C-type_lectin-like"/>
</dbReference>
<feature type="domain" description="VWFA" evidence="2">
    <location>
        <begin position="173"/>
        <end position="346"/>
    </location>
</feature>
<dbReference type="SUPFAM" id="SSF56436">
    <property type="entry name" value="C-type lectin-like"/>
    <property type="match status" value="1"/>
</dbReference>
<dbReference type="PANTHER" id="PTHR31024:SF3">
    <property type="entry name" value="C-TYPE LECTIN-RELATED"/>
    <property type="match status" value="1"/>
</dbReference>
<evidence type="ECO:0000259" key="2">
    <source>
        <dbReference type="PROSITE" id="PS50234"/>
    </source>
</evidence>
<dbReference type="EMBL" id="BTSY01000004">
    <property type="protein sequence ID" value="GMT21583.1"/>
    <property type="molecule type" value="Genomic_DNA"/>
</dbReference>